<dbReference type="InterPro" id="IPR020046">
    <property type="entry name" value="5-3_exonucl_a-hlix_arch_N"/>
</dbReference>
<dbReference type="SMART" id="SM00279">
    <property type="entry name" value="HhH2"/>
    <property type="match status" value="1"/>
</dbReference>
<dbReference type="InterPro" id="IPR008918">
    <property type="entry name" value="HhH2"/>
</dbReference>
<dbReference type="Gene3D" id="1.10.150.20">
    <property type="entry name" value="5' to 3' exonuclease, C-terminal subdomain"/>
    <property type="match status" value="1"/>
</dbReference>
<evidence type="ECO:0000256" key="1">
    <source>
        <dbReference type="ARBA" id="ARBA00022722"/>
    </source>
</evidence>
<protein>
    <recommendedName>
        <fullName evidence="6">5'-3' exonuclease</fullName>
    </recommendedName>
</protein>
<keyword evidence="3 8" id="KW-0269">Exonuclease</keyword>
<organism evidence="8 9">
    <name type="scientific">Dactylosporangium fulvum</name>
    <dbReference type="NCBI Taxonomy" id="53359"/>
    <lineage>
        <taxon>Bacteria</taxon>
        <taxon>Bacillati</taxon>
        <taxon>Actinomycetota</taxon>
        <taxon>Actinomycetes</taxon>
        <taxon>Micromonosporales</taxon>
        <taxon>Micromonosporaceae</taxon>
        <taxon>Dactylosporangium</taxon>
    </lineage>
</organism>
<reference evidence="8" key="1">
    <citation type="submission" date="2021-04" db="EMBL/GenBank/DDBJ databases">
        <authorList>
            <person name="Hartkoorn R.C."/>
            <person name="Beaudoing E."/>
            <person name="Hot D."/>
        </authorList>
    </citation>
    <scope>NUCLEOTIDE SEQUENCE</scope>
    <source>
        <strain evidence="8">NRRL B-16292</strain>
    </source>
</reference>
<evidence type="ECO:0000256" key="2">
    <source>
        <dbReference type="ARBA" id="ARBA00022801"/>
    </source>
</evidence>
<sequence>MDARPLLLIDSASLYFRAYFGVPESAAKAPDGTPVNAVRGFLDMLSTLIRGRNPDRLVCTLDESWRPAWRVALLPSYKAHRLTPAGGEDVPDALEAQVPIILDFLAALGITAVGAPDHEADDVIGTLAAREPGPVEVATGDRDLFQVIDDARDVRVLYCGRGVAKLEVLDDAALHAKYGVPAAGYADFATLRGDPSDGLPGVAGVGEKTAARLVDRYGGLDGILAALDDPAAGFAPGLRAKIVAGRDYLEKARDVVAVSRTVPIGPLETKLPTAPADGDRLMELAQRWGLAGAAKRIVDTLAR</sequence>
<accession>A0ABY5WA99</accession>
<evidence type="ECO:0000256" key="4">
    <source>
        <dbReference type="ARBA" id="ARBA00023125"/>
    </source>
</evidence>
<keyword evidence="4" id="KW-0238">DNA-binding</keyword>
<dbReference type="Proteomes" id="UP001059617">
    <property type="component" value="Chromosome"/>
</dbReference>
<gene>
    <name evidence="8" type="ORF">Dfulv_17945</name>
</gene>
<evidence type="ECO:0000256" key="3">
    <source>
        <dbReference type="ARBA" id="ARBA00022839"/>
    </source>
</evidence>
<evidence type="ECO:0000256" key="5">
    <source>
        <dbReference type="ARBA" id="ARBA00049957"/>
    </source>
</evidence>
<dbReference type="CDD" id="cd09859">
    <property type="entry name" value="PIN_53EXO"/>
    <property type="match status" value="1"/>
</dbReference>
<dbReference type="RefSeq" id="WP_259864592.1">
    <property type="nucleotide sequence ID" value="NZ_CP073720.1"/>
</dbReference>
<dbReference type="SMART" id="SM00475">
    <property type="entry name" value="53EXOc"/>
    <property type="match status" value="1"/>
</dbReference>
<dbReference type="InterPro" id="IPR029060">
    <property type="entry name" value="PIN-like_dom_sf"/>
</dbReference>
<dbReference type="Pfam" id="PF01367">
    <property type="entry name" value="5_3_exonuc"/>
    <property type="match status" value="1"/>
</dbReference>
<dbReference type="SUPFAM" id="SSF88723">
    <property type="entry name" value="PIN domain-like"/>
    <property type="match status" value="1"/>
</dbReference>
<dbReference type="InterPro" id="IPR002421">
    <property type="entry name" value="5-3_exonuclease"/>
</dbReference>
<evidence type="ECO:0000313" key="9">
    <source>
        <dbReference type="Proteomes" id="UP001059617"/>
    </source>
</evidence>
<keyword evidence="1" id="KW-0540">Nuclease</keyword>
<evidence type="ECO:0000256" key="6">
    <source>
        <dbReference type="ARBA" id="ARBA00050026"/>
    </source>
</evidence>
<dbReference type="InterPro" id="IPR038969">
    <property type="entry name" value="FEN"/>
</dbReference>
<dbReference type="Pfam" id="PF02739">
    <property type="entry name" value="5_3_exonuc_N"/>
    <property type="match status" value="1"/>
</dbReference>
<dbReference type="CDD" id="cd09898">
    <property type="entry name" value="H3TH_53EXO"/>
    <property type="match status" value="1"/>
</dbReference>
<keyword evidence="9" id="KW-1185">Reference proteome</keyword>
<dbReference type="PANTHER" id="PTHR42646">
    <property type="entry name" value="FLAP ENDONUCLEASE XNI"/>
    <property type="match status" value="1"/>
</dbReference>
<proteinExistence type="predicted"/>
<reference evidence="8" key="2">
    <citation type="submission" date="2022-09" db="EMBL/GenBank/DDBJ databases">
        <title>Biosynthetic gene clusters of Dactylosporangioum fulvum.</title>
        <authorList>
            <person name="Caradec T."/>
        </authorList>
    </citation>
    <scope>NUCLEOTIDE SEQUENCE</scope>
    <source>
        <strain evidence="8">NRRL B-16292</strain>
    </source>
</reference>
<feature type="domain" description="5'-3' exonuclease" evidence="7">
    <location>
        <begin position="4"/>
        <end position="273"/>
    </location>
</feature>
<dbReference type="EMBL" id="CP073720">
    <property type="protein sequence ID" value="UWP86026.1"/>
    <property type="molecule type" value="Genomic_DNA"/>
</dbReference>
<comment type="function">
    <text evidence="5">5'-3' exonuclease acting preferentially on double-stranded DNA.</text>
</comment>
<dbReference type="SUPFAM" id="SSF47807">
    <property type="entry name" value="5' to 3' exonuclease, C-terminal subdomain"/>
    <property type="match status" value="1"/>
</dbReference>
<name>A0ABY5WA99_9ACTN</name>
<dbReference type="Gene3D" id="3.40.50.1010">
    <property type="entry name" value="5'-nuclease"/>
    <property type="match status" value="1"/>
</dbReference>
<evidence type="ECO:0000259" key="7">
    <source>
        <dbReference type="SMART" id="SM00475"/>
    </source>
</evidence>
<dbReference type="PANTHER" id="PTHR42646:SF2">
    <property type="entry name" value="5'-3' EXONUCLEASE FAMILY PROTEIN"/>
    <property type="match status" value="1"/>
</dbReference>
<dbReference type="InterPro" id="IPR020045">
    <property type="entry name" value="DNA_polI_H3TH"/>
</dbReference>
<keyword evidence="2" id="KW-0378">Hydrolase</keyword>
<evidence type="ECO:0000313" key="8">
    <source>
        <dbReference type="EMBL" id="UWP86026.1"/>
    </source>
</evidence>
<dbReference type="InterPro" id="IPR036279">
    <property type="entry name" value="5-3_exonuclease_C_sf"/>
</dbReference>
<dbReference type="GO" id="GO:0004527">
    <property type="term" value="F:exonuclease activity"/>
    <property type="evidence" value="ECO:0007669"/>
    <property type="project" value="UniProtKB-KW"/>
</dbReference>